<dbReference type="OrthoDB" id="2575228at2759"/>
<evidence type="ECO:0000256" key="6">
    <source>
        <dbReference type="ARBA" id="ARBA00023163"/>
    </source>
</evidence>
<evidence type="ECO:0000256" key="5">
    <source>
        <dbReference type="ARBA" id="ARBA00023159"/>
    </source>
</evidence>
<sequence length="502" mass="54722">MSTQSICNSEPEGVDLDNLFKDYVDTDLVRPLNNSSSAQSSPDNLACLLGIASPNESDFGAESILNRETKTAWHKALQECDQSFASPWSGHSASPSYIASPSATESYSDSESLNYQGFIGSVGEQLRSMSQPCTPRSHTSHRSLEKAVAFQNQTQDRSARNSSTRLSTRPSTMQTSYFCPHTPGLWNNQTTPIYTVSRNASEEPASIATVSEFAENENKDGLLVQKFSQVHTLGHSLLPTNDEQYLSHYQSTTPASLAVEEPNRTHHNENIELSFSPGDTSSAAISALLAPPSSLPLASKPWIPDTTPNLDFDFSPPDLIDTSNTASWWNSESTTTTYSPTNTLHFTTQNTELQGLGITCEPTPFNYTALPAHICPSSSSSSSSFTSLTHRTPSLTSPPRKPHPRPRTRPNSSQPRRSRTSSPHPTSRTTTNTGFVNFTPEDSRKILTGVAPSGSSKTKARREREAAERRRKLSQAAMKAVLEAGGDVERIRVLEGEGLLVV</sequence>
<dbReference type="AlphaFoldDB" id="M2SXX0"/>
<dbReference type="GO" id="GO:0030435">
    <property type="term" value="P:sporulation resulting in formation of a cellular spore"/>
    <property type="evidence" value="ECO:0007669"/>
    <property type="project" value="UniProtKB-KW"/>
</dbReference>
<dbReference type="PANTHER" id="PTHR22934:SF25">
    <property type="entry name" value="DEVELOPMENTAL REGULATORY PROTEIN WETA"/>
    <property type="match status" value="1"/>
</dbReference>
<reference evidence="10" key="2">
    <citation type="journal article" date="2013" name="PLoS Genet.">
        <title>Comparative genome structure, secondary metabolite, and effector coding capacity across Cochliobolus pathogens.</title>
        <authorList>
            <person name="Condon B.J."/>
            <person name="Leng Y."/>
            <person name="Wu D."/>
            <person name="Bushley K.E."/>
            <person name="Ohm R.A."/>
            <person name="Otillar R."/>
            <person name="Martin J."/>
            <person name="Schackwitz W."/>
            <person name="Grimwood J."/>
            <person name="MohdZainudin N."/>
            <person name="Xue C."/>
            <person name="Wang R."/>
            <person name="Manning V.A."/>
            <person name="Dhillon B."/>
            <person name="Tu Z.J."/>
            <person name="Steffenson B.J."/>
            <person name="Salamov A."/>
            <person name="Sun H."/>
            <person name="Lowry S."/>
            <person name="LaButti K."/>
            <person name="Han J."/>
            <person name="Copeland A."/>
            <person name="Lindquist E."/>
            <person name="Barry K."/>
            <person name="Schmutz J."/>
            <person name="Baker S.E."/>
            <person name="Ciuffetti L.M."/>
            <person name="Grigoriev I.V."/>
            <person name="Zhong S."/>
            <person name="Turgeon B.G."/>
        </authorList>
    </citation>
    <scope>NUCLEOTIDE SEQUENCE [LARGE SCALE GENOMIC DNA]</scope>
    <source>
        <strain evidence="10">C5 / ATCC 48332 / race O</strain>
    </source>
</reference>
<gene>
    <name evidence="9" type="ORF">COCHEDRAFT_1225752</name>
</gene>
<evidence type="ECO:0000313" key="9">
    <source>
        <dbReference type="EMBL" id="EMD90235.1"/>
    </source>
</evidence>
<dbReference type="STRING" id="701091.M2SXX0"/>
<dbReference type="OMA" id="TKTAGWW"/>
<organism evidence="9 10">
    <name type="scientific">Cochliobolus heterostrophus (strain C5 / ATCC 48332 / race O)</name>
    <name type="common">Southern corn leaf blight fungus</name>
    <name type="synonym">Bipolaris maydis</name>
    <dbReference type="NCBI Taxonomy" id="701091"/>
    <lineage>
        <taxon>Eukaryota</taxon>
        <taxon>Fungi</taxon>
        <taxon>Dikarya</taxon>
        <taxon>Ascomycota</taxon>
        <taxon>Pezizomycotina</taxon>
        <taxon>Dothideomycetes</taxon>
        <taxon>Pleosporomycetidae</taxon>
        <taxon>Pleosporales</taxon>
        <taxon>Pleosporineae</taxon>
        <taxon>Pleosporaceae</taxon>
        <taxon>Bipolaris</taxon>
    </lineage>
</organism>
<keyword evidence="3" id="KW-0749">Sporulation</keyword>
<evidence type="ECO:0000256" key="8">
    <source>
        <dbReference type="SAM" id="MobiDB-lite"/>
    </source>
</evidence>
<evidence type="ECO:0000256" key="1">
    <source>
        <dbReference type="ARBA" id="ARBA00008881"/>
    </source>
</evidence>
<name>M2SXX0_COCH5</name>
<dbReference type="HOGENOM" id="CLU_030750_0_0_1"/>
<evidence type="ECO:0000256" key="7">
    <source>
        <dbReference type="ARBA" id="ARBA00023321"/>
    </source>
</evidence>
<accession>M2SXX0</accession>
<keyword evidence="5" id="KW-0010">Activator</keyword>
<proteinExistence type="inferred from homology"/>
<dbReference type="PANTHER" id="PTHR22934">
    <property type="entry name" value="PROTEIN ESC1/WETA-RELATED"/>
    <property type="match status" value="1"/>
</dbReference>
<dbReference type="InterPro" id="IPR040112">
    <property type="entry name" value="WetA"/>
</dbReference>
<protein>
    <recommendedName>
        <fullName evidence="2">Developmental regulatory protein wetA</fullName>
    </recommendedName>
</protein>
<evidence type="ECO:0000256" key="4">
    <source>
        <dbReference type="ARBA" id="ARBA00023015"/>
    </source>
</evidence>
<evidence type="ECO:0000256" key="2">
    <source>
        <dbReference type="ARBA" id="ARBA00015342"/>
    </source>
</evidence>
<feature type="compositionally biased region" description="Polar residues" evidence="8">
    <location>
        <begin position="385"/>
        <end position="397"/>
    </location>
</feature>
<dbReference type="Proteomes" id="UP000016936">
    <property type="component" value="Unassembled WGS sequence"/>
</dbReference>
<keyword evidence="7" id="KW-0183">Conidiation</keyword>
<feature type="region of interest" description="Disordered" evidence="8">
    <location>
        <begin position="150"/>
        <end position="174"/>
    </location>
</feature>
<feature type="region of interest" description="Disordered" evidence="8">
    <location>
        <begin position="378"/>
        <end position="470"/>
    </location>
</feature>
<keyword evidence="10" id="KW-1185">Reference proteome</keyword>
<dbReference type="GO" id="GO:0048315">
    <property type="term" value="P:conidium formation"/>
    <property type="evidence" value="ECO:0007669"/>
    <property type="project" value="UniProtKB-KW"/>
</dbReference>
<dbReference type="eggNOG" id="ENOG502S8IT">
    <property type="taxonomic scope" value="Eukaryota"/>
</dbReference>
<evidence type="ECO:0000313" key="10">
    <source>
        <dbReference type="Proteomes" id="UP000016936"/>
    </source>
</evidence>
<feature type="compositionally biased region" description="Low complexity" evidence="8">
    <location>
        <begin position="409"/>
        <end position="433"/>
    </location>
</feature>
<reference evidence="9 10" key="1">
    <citation type="journal article" date="2012" name="PLoS Pathog.">
        <title>Diverse lifestyles and strategies of plant pathogenesis encoded in the genomes of eighteen Dothideomycetes fungi.</title>
        <authorList>
            <person name="Ohm R.A."/>
            <person name="Feau N."/>
            <person name="Henrissat B."/>
            <person name="Schoch C.L."/>
            <person name="Horwitz B.A."/>
            <person name="Barry K.W."/>
            <person name="Condon B.J."/>
            <person name="Copeland A.C."/>
            <person name="Dhillon B."/>
            <person name="Glaser F."/>
            <person name="Hesse C.N."/>
            <person name="Kosti I."/>
            <person name="LaButti K."/>
            <person name="Lindquist E.A."/>
            <person name="Lucas S."/>
            <person name="Salamov A.A."/>
            <person name="Bradshaw R.E."/>
            <person name="Ciuffetti L."/>
            <person name="Hamelin R.C."/>
            <person name="Kema G.H.J."/>
            <person name="Lawrence C."/>
            <person name="Scott J.A."/>
            <person name="Spatafora J.W."/>
            <person name="Turgeon B.G."/>
            <person name="de Wit P.J.G.M."/>
            <person name="Zhong S."/>
            <person name="Goodwin S.B."/>
            <person name="Grigoriev I.V."/>
        </authorList>
    </citation>
    <scope>NUCLEOTIDE SEQUENCE [LARGE SCALE GENOMIC DNA]</scope>
    <source>
        <strain evidence="10">C5 / ATCC 48332 / race O</strain>
    </source>
</reference>
<comment type="similarity">
    <text evidence="1">Belongs to the wetA family.</text>
</comment>
<keyword evidence="6" id="KW-0804">Transcription</keyword>
<evidence type="ECO:0000256" key="3">
    <source>
        <dbReference type="ARBA" id="ARBA00022969"/>
    </source>
</evidence>
<dbReference type="EMBL" id="KB445578">
    <property type="protein sequence ID" value="EMD90235.1"/>
    <property type="molecule type" value="Genomic_DNA"/>
</dbReference>
<keyword evidence="4" id="KW-0805">Transcription regulation</keyword>